<accession>A0ABN9ERJ3</accession>
<sequence length="81" mass="9302">MLFDPDFSDPFLPVSPCYLLIRPISCGVTLHMINLVCIARGFFSWESAYDQHKANEHCPNRGQEFCSLIEQLGVNENFHKL</sequence>
<evidence type="ECO:0000313" key="1">
    <source>
        <dbReference type="EMBL" id="CAI9585963.1"/>
    </source>
</evidence>
<protein>
    <submittedName>
        <fullName evidence="1">Uncharacterized protein</fullName>
    </submittedName>
</protein>
<comment type="caution">
    <text evidence="1">The sequence shown here is derived from an EMBL/GenBank/DDBJ whole genome shotgun (WGS) entry which is preliminary data.</text>
</comment>
<gene>
    <name evidence="1" type="ORF">SPARVUS_LOCUS10299631</name>
</gene>
<organism evidence="1 2">
    <name type="scientific">Staurois parvus</name>
    <dbReference type="NCBI Taxonomy" id="386267"/>
    <lineage>
        <taxon>Eukaryota</taxon>
        <taxon>Metazoa</taxon>
        <taxon>Chordata</taxon>
        <taxon>Craniata</taxon>
        <taxon>Vertebrata</taxon>
        <taxon>Euteleostomi</taxon>
        <taxon>Amphibia</taxon>
        <taxon>Batrachia</taxon>
        <taxon>Anura</taxon>
        <taxon>Neobatrachia</taxon>
        <taxon>Ranoidea</taxon>
        <taxon>Ranidae</taxon>
        <taxon>Staurois</taxon>
    </lineage>
</organism>
<reference evidence="1" key="1">
    <citation type="submission" date="2023-05" db="EMBL/GenBank/DDBJ databases">
        <authorList>
            <person name="Stuckert A."/>
        </authorList>
    </citation>
    <scope>NUCLEOTIDE SEQUENCE</scope>
</reference>
<proteinExistence type="predicted"/>
<dbReference type="Proteomes" id="UP001162483">
    <property type="component" value="Unassembled WGS sequence"/>
</dbReference>
<name>A0ABN9ERJ3_9NEOB</name>
<evidence type="ECO:0000313" key="2">
    <source>
        <dbReference type="Proteomes" id="UP001162483"/>
    </source>
</evidence>
<keyword evidence="2" id="KW-1185">Reference proteome</keyword>
<dbReference type="EMBL" id="CATNWA010015709">
    <property type="protein sequence ID" value="CAI9585963.1"/>
    <property type="molecule type" value="Genomic_DNA"/>
</dbReference>